<name>A0A5A5U2Q9_LEUCI</name>
<comment type="caution">
    <text evidence="2">The sequence shown here is derived from an EMBL/GenBank/DDBJ whole genome shotgun (WGS) entry which is preliminary data.</text>
</comment>
<feature type="domain" description="FRG" evidence="1">
    <location>
        <begin position="129"/>
        <end position="239"/>
    </location>
</feature>
<dbReference type="EMBL" id="BJJW01000016">
    <property type="protein sequence ID" value="GDZ84659.1"/>
    <property type="molecule type" value="Genomic_DNA"/>
</dbReference>
<dbReference type="Pfam" id="PF08867">
    <property type="entry name" value="FRG"/>
    <property type="match status" value="1"/>
</dbReference>
<gene>
    <name evidence="2" type="ORF">LCIT_19010</name>
</gene>
<dbReference type="SMART" id="SM00901">
    <property type="entry name" value="FRG"/>
    <property type="match status" value="1"/>
</dbReference>
<evidence type="ECO:0000313" key="2">
    <source>
        <dbReference type="EMBL" id="GDZ84659.1"/>
    </source>
</evidence>
<evidence type="ECO:0000259" key="1">
    <source>
        <dbReference type="SMART" id="SM00901"/>
    </source>
</evidence>
<dbReference type="AlphaFoldDB" id="A0A5A5U2Q9"/>
<evidence type="ECO:0000313" key="3">
    <source>
        <dbReference type="Proteomes" id="UP000323274"/>
    </source>
</evidence>
<dbReference type="RefSeq" id="WP_149334807.1">
    <property type="nucleotide sequence ID" value="NZ_BJJW01000016.1"/>
</dbReference>
<reference evidence="2 3" key="1">
    <citation type="submission" date="2019-04" db="EMBL/GenBank/DDBJ databases">
        <title>A pseudo-fructophilic Leuconostoc citreum strain F192-5 isolated from peel of satsuma mandarin: the first report for isolation and characterization of strain-dependent fructophilic-like characteristics.</title>
        <authorList>
            <person name="Maeno S."/>
            <person name="Tanizawa Y."/>
            <person name="Kajikawa A."/>
            <person name="Kanesaki Y."/>
            <person name="Kubota E."/>
            <person name="Arita M."/>
            <person name="Leon D."/>
            <person name="Endo A."/>
        </authorList>
    </citation>
    <scope>NUCLEOTIDE SEQUENCE [LARGE SCALE GENOMIC DNA]</scope>
    <source>
        <strain evidence="2 3">F192-5</strain>
    </source>
</reference>
<proteinExistence type="predicted"/>
<dbReference type="Proteomes" id="UP000323274">
    <property type="component" value="Unassembled WGS sequence"/>
</dbReference>
<accession>A0A5A5U2Q9</accession>
<organism evidence="2 3">
    <name type="scientific">Leuconostoc citreum</name>
    <dbReference type="NCBI Taxonomy" id="33964"/>
    <lineage>
        <taxon>Bacteria</taxon>
        <taxon>Bacillati</taxon>
        <taxon>Bacillota</taxon>
        <taxon>Bacilli</taxon>
        <taxon>Lactobacillales</taxon>
        <taxon>Lactobacillaceae</taxon>
        <taxon>Leuconostoc</taxon>
    </lineage>
</organism>
<dbReference type="InterPro" id="IPR014966">
    <property type="entry name" value="FRG-dom"/>
</dbReference>
<sequence>MATNSKSIDHKSIVEALLNSDTTNNNSLYPFSSKLDVIINVHPCDDSVSTRDYSITNISLNGHFKNEKTDDSYQIRDLDTMLYTYITEINEQIQNDSRQWNAFYVLKELIQKIEEFHFHHESPHHSILNKYDLFYRGQNHNYPMLPGIARTNSVDTNRISENFESIYENLSYEYPELKYISFPFSLDTDNSKEHIRDRVTQLALLQHYGFPTPLVDVTSSPFVGMFFMAHEFNSEEKYYNNNESPVLSIFLSQKGELNSLFQRAEVTPTNHRLKPQFGSFIDFEMLTLQNFDVTPPKAHAINITFEYDRTNHKNMLSKKSIRIPPTNSINFSNLMKKMFDSIRCDIDNKLGEYHYRYIDLFPDLENRASYIKNKYKPDNKDLSI</sequence>
<protein>
    <recommendedName>
        <fullName evidence="1">FRG domain-containing protein</fullName>
    </recommendedName>
</protein>